<evidence type="ECO:0000256" key="1">
    <source>
        <dbReference type="SAM" id="MobiDB-lite"/>
    </source>
</evidence>
<dbReference type="GO" id="GO:0016740">
    <property type="term" value="F:transferase activity"/>
    <property type="evidence" value="ECO:0007669"/>
    <property type="project" value="UniProtKB-KW"/>
</dbReference>
<dbReference type="PANTHER" id="PTHR43179">
    <property type="entry name" value="RHAMNOSYLTRANSFERASE WBBL"/>
    <property type="match status" value="1"/>
</dbReference>
<dbReference type="InterPro" id="IPR001173">
    <property type="entry name" value="Glyco_trans_2-like"/>
</dbReference>
<evidence type="ECO:0000313" key="4">
    <source>
        <dbReference type="EMBL" id="KKW28590.1"/>
    </source>
</evidence>
<dbReference type="Gene3D" id="3.90.550.10">
    <property type="entry name" value="Spore Coat Polysaccharide Biosynthesis Protein SpsA, Chain A"/>
    <property type="match status" value="1"/>
</dbReference>
<feature type="domain" description="Glycosyltransferase 2-like" evidence="3">
    <location>
        <begin position="161"/>
        <end position="225"/>
    </location>
</feature>
<evidence type="ECO:0000259" key="3">
    <source>
        <dbReference type="Pfam" id="PF13632"/>
    </source>
</evidence>
<feature type="region of interest" description="Disordered" evidence="1">
    <location>
        <begin position="262"/>
        <end position="289"/>
    </location>
</feature>
<feature type="domain" description="Glycosyltransferase 2-like" evidence="2">
    <location>
        <begin position="6"/>
        <end position="131"/>
    </location>
</feature>
<dbReference type="InterPro" id="IPR029044">
    <property type="entry name" value="Nucleotide-diphossugar_trans"/>
</dbReference>
<dbReference type="CDD" id="cd04186">
    <property type="entry name" value="GT_2_like_c"/>
    <property type="match status" value="1"/>
</dbReference>
<dbReference type="EMBL" id="LCRD01000067">
    <property type="protein sequence ID" value="KKW28590.1"/>
    <property type="molecule type" value="Genomic_DNA"/>
</dbReference>
<evidence type="ECO:0000259" key="2">
    <source>
        <dbReference type="Pfam" id="PF00535"/>
    </source>
</evidence>
<keyword evidence="4" id="KW-0808">Transferase</keyword>
<dbReference type="SUPFAM" id="SSF53448">
    <property type="entry name" value="Nucleotide-diphospho-sugar transferases"/>
    <property type="match status" value="1"/>
</dbReference>
<dbReference type="AlphaFoldDB" id="A0A0G1XCI1"/>
<sequence>MSPDLSILIVHTFERRLVRQTLRGIRRAAPRLHYEVIVIDNNPSAGMAQTLKNEFPDVRYTAMDANRGFGAAMNKGMSIARGKYVLIFNPDIVVAPGTLEDLHAYMEKHTDVGIVGPKLLNPDGTLQYSCNRYHEPMIPVYRRTPLGTFGFAKRAVDRFLMKDFSHEETREVDWLMGSSLFTRGAALQDVGQFDDGFFMYFEDTDLCRRFWEKGWRVVYHPDVSMVHYHRRASNDGTLFSQLRSPLTWQHIKSAMRFFTKYRGKPNPREQRQSSQQSAGASGTPSGAST</sequence>
<reference evidence="4 5" key="1">
    <citation type="journal article" date="2015" name="Nature">
        <title>rRNA introns, odd ribosomes, and small enigmatic genomes across a large radiation of phyla.</title>
        <authorList>
            <person name="Brown C.T."/>
            <person name="Hug L.A."/>
            <person name="Thomas B.C."/>
            <person name="Sharon I."/>
            <person name="Castelle C.J."/>
            <person name="Singh A."/>
            <person name="Wilkins M.J."/>
            <person name="Williams K.H."/>
            <person name="Banfield J.F."/>
        </authorList>
    </citation>
    <scope>NUCLEOTIDE SEQUENCE [LARGE SCALE GENOMIC DNA]</scope>
</reference>
<dbReference type="Proteomes" id="UP000034846">
    <property type="component" value="Unassembled WGS sequence"/>
</dbReference>
<proteinExistence type="predicted"/>
<accession>A0A0G1XCI1</accession>
<protein>
    <submittedName>
        <fullName evidence="4">Glycosyl transferase family 2</fullName>
    </submittedName>
</protein>
<feature type="compositionally biased region" description="Low complexity" evidence="1">
    <location>
        <begin position="272"/>
        <end position="289"/>
    </location>
</feature>
<dbReference type="PANTHER" id="PTHR43179:SF7">
    <property type="entry name" value="RHAMNOSYLTRANSFERASE WBBL"/>
    <property type="match status" value="1"/>
</dbReference>
<name>A0A0G1XCI1_9BACT</name>
<dbReference type="Pfam" id="PF00535">
    <property type="entry name" value="Glycos_transf_2"/>
    <property type="match status" value="1"/>
</dbReference>
<evidence type="ECO:0000313" key="5">
    <source>
        <dbReference type="Proteomes" id="UP000034846"/>
    </source>
</evidence>
<dbReference type="Pfam" id="PF13632">
    <property type="entry name" value="Glyco_trans_2_3"/>
    <property type="match status" value="1"/>
</dbReference>
<gene>
    <name evidence="4" type="ORF">UY72_C0067G0004</name>
</gene>
<comment type="caution">
    <text evidence="4">The sequence shown here is derived from an EMBL/GenBank/DDBJ whole genome shotgun (WGS) entry which is preliminary data.</text>
</comment>
<organism evidence="4 5">
    <name type="scientific">Candidatus Uhrbacteria bacterium GW2011_GWD2_52_7</name>
    <dbReference type="NCBI Taxonomy" id="1618989"/>
    <lineage>
        <taxon>Bacteria</taxon>
        <taxon>Candidatus Uhriibacteriota</taxon>
    </lineage>
</organism>